<keyword evidence="2" id="KW-1185">Reference proteome</keyword>
<accession>A0ACC0HQC8</accession>
<dbReference type="EMBL" id="CM045761">
    <property type="protein sequence ID" value="KAI8014186.1"/>
    <property type="molecule type" value="Genomic_DNA"/>
</dbReference>
<organism evidence="1 2">
    <name type="scientific">Camellia lanceoleosa</name>
    <dbReference type="NCBI Taxonomy" id="1840588"/>
    <lineage>
        <taxon>Eukaryota</taxon>
        <taxon>Viridiplantae</taxon>
        <taxon>Streptophyta</taxon>
        <taxon>Embryophyta</taxon>
        <taxon>Tracheophyta</taxon>
        <taxon>Spermatophyta</taxon>
        <taxon>Magnoliopsida</taxon>
        <taxon>eudicotyledons</taxon>
        <taxon>Gunneridae</taxon>
        <taxon>Pentapetalae</taxon>
        <taxon>asterids</taxon>
        <taxon>Ericales</taxon>
        <taxon>Theaceae</taxon>
        <taxon>Camellia</taxon>
    </lineage>
</organism>
<evidence type="ECO:0000313" key="1">
    <source>
        <dbReference type="EMBL" id="KAI8014186.1"/>
    </source>
</evidence>
<comment type="caution">
    <text evidence="1">The sequence shown here is derived from an EMBL/GenBank/DDBJ whole genome shotgun (WGS) entry which is preliminary data.</text>
</comment>
<proteinExistence type="predicted"/>
<protein>
    <submittedName>
        <fullName evidence="1">Uncharacterized protein</fullName>
    </submittedName>
</protein>
<dbReference type="Proteomes" id="UP001060215">
    <property type="component" value="Chromosome 4"/>
</dbReference>
<name>A0ACC0HQC8_9ERIC</name>
<sequence>MAANRVGVLFVFLVCGVFLLGAKPELASAKVCPLICKAADYMTCDSTGEEKLSAPCNCCLAGKGCTIYYSDGTSAVC</sequence>
<gene>
    <name evidence="1" type="ORF">LOK49_LG05G02088</name>
</gene>
<reference evidence="1 2" key="1">
    <citation type="journal article" date="2022" name="Plant J.">
        <title>Chromosome-level genome of Camellia lanceoleosa provides a valuable resource for understanding genome evolution and self-incompatibility.</title>
        <authorList>
            <person name="Gong W."/>
            <person name="Xiao S."/>
            <person name="Wang L."/>
            <person name="Liao Z."/>
            <person name="Chang Y."/>
            <person name="Mo W."/>
            <person name="Hu G."/>
            <person name="Li W."/>
            <person name="Zhao G."/>
            <person name="Zhu H."/>
            <person name="Hu X."/>
            <person name="Ji K."/>
            <person name="Xiang X."/>
            <person name="Song Q."/>
            <person name="Yuan D."/>
            <person name="Jin S."/>
            <person name="Zhang L."/>
        </authorList>
    </citation>
    <scope>NUCLEOTIDE SEQUENCE [LARGE SCALE GENOMIC DNA]</scope>
    <source>
        <strain evidence="1">SQ_2022a</strain>
    </source>
</reference>
<evidence type="ECO:0000313" key="2">
    <source>
        <dbReference type="Proteomes" id="UP001060215"/>
    </source>
</evidence>